<dbReference type="InParanoid" id="A0A1V8TD59"/>
<sequence length="237" mass="26692">MNRHQPGCANYTTATEYVDENGKPWNWLITPDETSATCPDSIVVIEDSIRRITDIKGPIYNYTSSALDVGLMLWSIPSLTTAQKEEVERIPGVRTVQRDGIGWDRWQTAEDMGNGETAQWIVRPDSSVIQSSEMTTRMEEDMRRMTGIEGPIAKCTSTCRPGKPQVVMWFIPVLSVEQQEAVKRIGGRSEIELLPGIAEVIQDHDATEYDVEPELTPNEREQVDRYTARHYAKGACS</sequence>
<reference evidence="2" key="1">
    <citation type="submission" date="2017-03" db="EMBL/GenBank/DDBJ databases">
        <title>Genomes of endolithic fungi from Antarctica.</title>
        <authorList>
            <person name="Coleine C."/>
            <person name="Masonjones S."/>
            <person name="Stajich J.E."/>
        </authorList>
    </citation>
    <scope>NUCLEOTIDE SEQUENCE [LARGE SCALE GENOMIC DNA]</scope>
    <source>
        <strain evidence="2">CCFEE 5527</strain>
    </source>
</reference>
<dbReference type="AlphaFoldDB" id="A0A1V8TD59"/>
<protein>
    <submittedName>
        <fullName evidence="1">Uncharacterized protein</fullName>
    </submittedName>
</protein>
<name>A0A1V8TD59_9PEZI</name>
<evidence type="ECO:0000313" key="2">
    <source>
        <dbReference type="Proteomes" id="UP000192596"/>
    </source>
</evidence>
<dbReference type="EMBL" id="NAJO01000010">
    <property type="protein sequence ID" value="OQO09305.1"/>
    <property type="molecule type" value="Genomic_DNA"/>
</dbReference>
<proteinExistence type="predicted"/>
<keyword evidence="2" id="KW-1185">Reference proteome</keyword>
<comment type="caution">
    <text evidence="1">The sequence shown here is derived from an EMBL/GenBank/DDBJ whole genome shotgun (WGS) entry which is preliminary data.</text>
</comment>
<organism evidence="1 2">
    <name type="scientific">Cryoendolithus antarcticus</name>
    <dbReference type="NCBI Taxonomy" id="1507870"/>
    <lineage>
        <taxon>Eukaryota</taxon>
        <taxon>Fungi</taxon>
        <taxon>Dikarya</taxon>
        <taxon>Ascomycota</taxon>
        <taxon>Pezizomycotina</taxon>
        <taxon>Dothideomycetes</taxon>
        <taxon>Dothideomycetidae</taxon>
        <taxon>Cladosporiales</taxon>
        <taxon>Cladosporiaceae</taxon>
        <taxon>Cryoendolithus</taxon>
    </lineage>
</organism>
<gene>
    <name evidence="1" type="ORF">B0A48_04703</name>
</gene>
<accession>A0A1V8TD59</accession>
<evidence type="ECO:0000313" key="1">
    <source>
        <dbReference type="EMBL" id="OQO09305.1"/>
    </source>
</evidence>
<dbReference type="Proteomes" id="UP000192596">
    <property type="component" value="Unassembled WGS sequence"/>
</dbReference>